<accession>A0A1U7VRN9</accession>
<name>A0A1U7VRN9_NICSY</name>
<dbReference type="PANTHER" id="PTHR31973">
    <property type="entry name" value="POLYPROTEIN, PUTATIVE-RELATED"/>
    <property type="match status" value="1"/>
</dbReference>
<dbReference type="GO" id="GO:0008270">
    <property type="term" value="F:zinc ion binding"/>
    <property type="evidence" value="ECO:0007669"/>
    <property type="project" value="UniProtKB-KW"/>
</dbReference>
<feature type="transmembrane region" description="Helical" evidence="6">
    <location>
        <begin position="197"/>
        <end position="216"/>
    </location>
</feature>
<dbReference type="STRING" id="4096.A0A1U7VRN9"/>
<evidence type="ECO:0000313" key="9">
    <source>
        <dbReference type="RefSeq" id="XP_009764560.1"/>
    </source>
</evidence>
<dbReference type="PROSITE" id="PS50966">
    <property type="entry name" value="ZF_SWIM"/>
    <property type="match status" value="1"/>
</dbReference>
<feature type="compositionally biased region" description="Polar residues" evidence="5">
    <location>
        <begin position="156"/>
        <end position="166"/>
    </location>
</feature>
<evidence type="ECO:0000256" key="3">
    <source>
        <dbReference type="ARBA" id="ARBA00022833"/>
    </source>
</evidence>
<evidence type="ECO:0000256" key="2">
    <source>
        <dbReference type="ARBA" id="ARBA00022771"/>
    </source>
</evidence>
<gene>
    <name evidence="9" type="primary">LOC104216241</name>
</gene>
<keyword evidence="8" id="KW-1185">Reference proteome</keyword>
<reference evidence="9" key="2">
    <citation type="submission" date="2025-08" db="UniProtKB">
        <authorList>
            <consortium name="RefSeq"/>
        </authorList>
    </citation>
    <scope>IDENTIFICATION</scope>
    <source>
        <tissue evidence="9">Leaf</tissue>
    </source>
</reference>
<feature type="domain" description="SWIM-type" evidence="7">
    <location>
        <begin position="7"/>
        <end position="39"/>
    </location>
</feature>
<protein>
    <submittedName>
        <fullName evidence="9">Uncharacterized protein LOC104216241 isoform X1</fullName>
    </submittedName>
</protein>
<dbReference type="KEGG" id="nsy:104216241"/>
<dbReference type="SMART" id="SM00575">
    <property type="entry name" value="ZnF_PMZ"/>
    <property type="match status" value="1"/>
</dbReference>
<reference evidence="8" key="1">
    <citation type="journal article" date="2013" name="Genome Biol.">
        <title>Reference genomes and transcriptomes of Nicotiana sylvestris and Nicotiana tomentosiformis.</title>
        <authorList>
            <person name="Sierro N."/>
            <person name="Battey J.N."/>
            <person name="Ouadi S."/>
            <person name="Bovet L."/>
            <person name="Goepfert S."/>
            <person name="Bakaher N."/>
            <person name="Peitsch M.C."/>
            <person name="Ivanov N.V."/>
        </authorList>
    </citation>
    <scope>NUCLEOTIDE SEQUENCE [LARGE SCALE GENOMIC DNA]</scope>
</reference>
<dbReference type="AlphaFoldDB" id="A0A1U7VRN9"/>
<keyword evidence="2 4" id="KW-0863">Zinc-finger</keyword>
<dbReference type="GeneID" id="104216241"/>
<evidence type="ECO:0000256" key="5">
    <source>
        <dbReference type="SAM" id="MobiDB-lite"/>
    </source>
</evidence>
<feature type="compositionally biased region" description="Low complexity" evidence="5">
    <location>
        <begin position="137"/>
        <end position="153"/>
    </location>
</feature>
<keyword evidence="6" id="KW-0472">Membrane</keyword>
<dbReference type="Pfam" id="PF04434">
    <property type="entry name" value="SWIM"/>
    <property type="match status" value="1"/>
</dbReference>
<evidence type="ECO:0000256" key="4">
    <source>
        <dbReference type="PROSITE-ProRule" id="PRU00325"/>
    </source>
</evidence>
<dbReference type="InterPro" id="IPR006564">
    <property type="entry name" value="Znf_PMZ"/>
</dbReference>
<dbReference type="InterPro" id="IPR007527">
    <property type="entry name" value="Znf_SWIM"/>
</dbReference>
<feature type="region of interest" description="Disordered" evidence="5">
    <location>
        <begin position="127"/>
        <end position="191"/>
    </location>
</feature>
<keyword evidence="6" id="KW-0812">Transmembrane</keyword>
<keyword evidence="6" id="KW-1133">Transmembrane helix</keyword>
<dbReference type="RefSeq" id="XP_009764560.1">
    <property type="nucleotide sequence ID" value="XM_009766258.1"/>
</dbReference>
<evidence type="ECO:0000256" key="1">
    <source>
        <dbReference type="ARBA" id="ARBA00022723"/>
    </source>
</evidence>
<sequence length="221" mass="25037">MEGRIKFIVHLERGYCSCRSWQLKGIPCAHVITAMQFRMIDASESIALWYRKETYLRAYSNFIQPVPNIIMWPATSNPKIDPLTVRKMHGRPKKNRRKEEGKIKRVEKLSKRGIAMTCSICKSIKNNKRSCPSRPEATSATRTTASTGNTGVTIEYNATQQSSTGSTRKRSVDNQQESTSKGGESRASRSKYKSPRVVWGMVYLYLRLVIVVLIKVCNAAN</sequence>
<organism evidence="8 9">
    <name type="scientific">Nicotiana sylvestris</name>
    <name type="common">Wood tobacco</name>
    <name type="synonym">South American tobacco</name>
    <dbReference type="NCBI Taxonomy" id="4096"/>
    <lineage>
        <taxon>Eukaryota</taxon>
        <taxon>Viridiplantae</taxon>
        <taxon>Streptophyta</taxon>
        <taxon>Embryophyta</taxon>
        <taxon>Tracheophyta</taxon>
        <taxon>Spermatophyta</taxon>
        <taxon>Magnoliopsida</taxon>
        <taxon>eudicotyledons</taxon>
        <taxon>Gunneridae</taxon>
        <taxon>Pentapetalae</taxon>
        <taxon>asterids</taxon>
        <taxon>lamiids</taxon>
        <taxon>Solanales</taxon>
        <taxon>Solanaceae</taxon>
        <taxon>Nicotianoideae</taxon>
        <taxon>Nicotianeae</taxon>
        <taxon>Nicotiana</taxon>
    </lineage>
</organism>
<proteinExistence type="predicted"/>
<keyword evidence="3" id="KW-0862">Zinc</keyword>
<dbReference type="PANTHER" id="PTHR31973:SF197">
    <property type="entry name" value="SWIM-TYPE DOMAIN-CONTAINING PROTEIN"/>
    <property type="match status" value="1"/>
</dbReference>
<dbReference type="Proteomes" id="UP000189701">
    <property type="component" value="Unplaced"/>
</dbReference>
<feature type="compositionally biased region" description="Polar residues" evidence="5">
    <location>
        <begin position="173"/>
        <end position="182"/>
    </location>
</feature>
<evidence type="ECO:0000313" key="8">
    <source>
        <dbReference type="Proteomes" id="UP000189701"/>
    </source>
</evidence>
<keyword evidence="1" id="KW-0479">Metal-binding</keyword>
<dbReference type="OrthoDB" id="1301333at2759"/>
<evidence type="ECO:0000259" key="7">
    <source>
        <dbReference type="PROSITE" id="PS50966"/>
    </source>
</evidence>
<evidence type="ECO:0000256" key="6">
    <source>
        <dbReference type="SAM" id="Phobius"/>
    </source>
</evidence>